<evidence type="ECO:0000256" key="1">
    <source>
        <dbReference type="ARBA" id="ARBA00007626"/>
    </source>
</evidence>
<dbReference type="NCBIfam" id="TIGR00756">
    <property type="entry name" value="PPR"/>
    <property type="match status" value="3"/>
</dbReference>
<dbReference type="GO" id="GO:0003729">
    <property type="term" value="F:mRNA binding"/>
    <property type="evidence" value="ECO:0007669"/>
    <property type="project" value="UniProtKB-ARBA"/>
</dbReference>
<evidence type="ECO:0000256" key="2">
    <source>
        <dbReference type="ARBA" id="ARBA00022737"/>
    </source>
</evidence>
<dbReference type="Proteomes" id="UP001187192">
    <property type="component" value="Unassembled WGS sequence"/>
</dbReference>
<dbReference type="PANTHER" id="PTHR45717">
    <property type="entry name" value="OS12G0527900 PROTEIN"/>
    <property type="match status" value="1"/>
</dbReference>
<keyword evidence="2" id="KW-0677">Repeat</keyword>
<evidence type="ECO:0000256" key="3">
    <source>
        <dbReference type="PROSITE-ProRule" id="PRU00708"/>
    </source>
</evidence>
<dbReference type="Pfam" id="PF13041">
    <property type="entry name" value="PPR_2"/>
    <property type="match status" value="1"/>
</dbReference>
<dbReference type="InterPro" id="IPR011990">
    <property type="entry name" value="TPR-like_helical_dom_sf"/>
</dbReference>
<feature type="compositionally biased region" description="Acidic residues" evidence="4">
    <location>
        <begin position="515"/>
        <end position="524"/>
    </location>
</feature>
<accession>A0AA87ZJ54</accession>
<keyword evidence="5" id="KW-1133">Transmembrane helix</keyword>
<gene>
    <name evidence="6" type="ORF">TIFTF001_001875</name>
</gene>
<evidence type="ECO:0008006" key="8">
    <source>
        <dbReference type="Google" id="ProtNLM"/>
    </source>
</evidence>
<dbReference type="GO" id="GO:0005739">
    <property type="term" value="C:mitochondrion"/>
    <property type="evidence" value="ECO:0007669"/>
    <property type="project" value="TreeGrafter"/>
</dbReference>
<dbReference type="PANTHER" id="PTHR45717:SF10">
    <property type="entry name" value="OS10G0501000 PROTEIN"/>
    <property type="match status" value="1"/>
</dbReference>
<keyword evidence="5" id="KW-0812">Transmembrane</keyword>
<comment type="caution">
    <text evidence="6">The sequence shown here is derived from an EMBL/GenBank/DDBJ whole genome shotgun (WGS) entry which is preliminary data.</text>
</comment>
<keyword evidence="5" id="KW-0472">Membrane</keyword>
<evidence type="ECO:0000313" key="6">
    <source>
        <dbReference type="EMBL" id="GMN28006.1"/>
    </source>
</evidence>
<name>A0AA87ZJ54_FICCA</name>
<evidence type="ECO:0000313" key="7">
    <source>
        <dbReference type="Proteomes" id="UP001187192"/>
    </source>
</evidence>
<dbReference type="AlphaFoldDB" id="A0AA87ZJ54"/>
<feature type="region of interest" description="Disordered" evidence="4">
    <location>
        <begin position="512"/>
        <end position="531"/>
    </location>
</feature>
<protein>
    <recommendedName>
        <fullName evidence="8">Pentatricopeptide repeat-containing protein</fullName>
    </recommendedName>
</protein>
<dbReference type="InterPro" id="IPR002885">
    <property type="entry name" value="PPR_rpt"/>
</dbReference>
<reference evidence="6" key="1">
    <citation type="submission" date="2023-07" db="EMBL/GenBank/DDBJ databases">
        <title>draft genome sequence of fig (Ficus carica).</title>
        <authorList>
            <person name="Takahashi T."/>
            <person name="Nishimura K."/>
        </authorList>
    </citation>
    <scope>NUCLEOTIDE SEQUENCE</scope>
</reference>
<dbReference type="EMBL" id="BTGU01000002">
    <property type="protein sequence ID" value="GMN28006.1"/>
    <property type="molecule type" value="Genomic_DNA"/>
</dbReference>
<dbReference type="Pfam" id="PF01535">
    <property type="entry name" value="PPR"/>
    <property type="match status" value="2"/>
</dbReference>
<evidence type="ECO:0000256" key="4">
    <source>
        <dbReference type="SAM" id="MobiDB-lite"/>
    </source>
</evidence>
<dbReference type="Gene3D" id="1.25.40.10">
    <property type="entry name" value="Tetratricopeptide repeat domain"/>
    <property type="match status" value="3"/>
</dbReference>
<organism evidence="6 7">
    <name type="scientific">Ficus carica</name>
    <name type="common">Common fig</name>
    <dbReference type="NCBI Taxonomy" id="3494"/>
    <lineage>
        <taxon>Eukaryota</taxon>
        <taxon>Viridiplantae</taxon>
        <taxon>Streptophyta</taxon>
        <taxon>Embryophyta</taxon>
        <taxon>Tracheophyta</taxon>
        <taxon>Spermatophyta</taxon>
        <taxon>Magnoliopsida</taxon>
        <taxon>eudicotyledons</taxon>
        <taxon>Gunneridae</taxon>
        <taxon>Pentapetalae</taxon>
        <taxon>rosids</taxon>
        <taxon>fabids</taxon>
        <taxon>Rosales</taxon>
        <taxon>Moraceae</taxon>
        <taxon>Ficeae</taxon>
        <taxon>Ficus</taxon>
    </lineage>
</organism>
<proteinExistence type="inferred from homology"/>
<feature type="repeat" description="PPR" evidence="3">
    <location>
        <begin position="204"/>
        <end position="238"/>
    </location>
</feature>
<dbReference type="SUPFAM" id="SSF48452">
    <property type="entry name" value="TPR-like"/>
    <property type="match status" value="1"/>
</dbReference>
<feature type="repeat" description="PPR" evidence="3">
    <location>
        <begin position="381"/>
        <end position="415"/>
    </location>
</feature>
<evidence type="ECO:0000256" key="5">
    <source>
        <dbReference type="SAM" id="Phobius"/>
    </source>
</evidence>
<dbReference type="PROSITE" id="PS51375">
    <property type="entry name" value="PPR"/>
    <property type="match status" value="2"/>
</dbReference>
<sequence>MKPFGANQWRGSGISRVLRAVFYSTEALRSSYSPPPPPPGIDNLFQRISRCGDPKISLIPVLNQWLEQGRDINQPELRRIIKQLRRYRRFSQALQVLLLGVSVFVFMLSSPTLMGKSQKPLWVLEWMGGEMNYDLSSGDLAVQLDLVSKVRGLDQAEEYFNRIPDSLRVDKLHGVLLNCYAEKKSLEKAEETFRKMKELGFIKSSLSYNVMLGLYSRVGKHEKLKVLIQEMEENGIKCDQYTFNIRLNAYAVIYDIEGMEKLLKEMEDDPQVTVDFHAYFVGAKGYLKAGLSEKAFIMLRRSEQLINSSTQKKIHYEHLLTLYAAAGKKDEVYRIWNLYKNMGKLFNSGYLSVLSALVKLEDIDGAEKIYYEWESWKTIFDNRIANLLTSAYCKSGRLEKAYVFVERLINKGHKLDASVWQCLANQCCMDGQMEKAVETMKKAVLGANEPNLKLNLSTLATCLEHLKKEGDVETAHEILGLLRERDYFSNDIHNRLVKFINSNEDVGALKAMEGDNQEVEDDHDVDGKTNE</sequence>
<comment type="similarity">
    <text evidence="1">Belongs to the PPR family. P subfamily.</text>
</comment>
<feature type="transmembrane region" description="Helical" evidence="5">
    <location>
        <begin position="93"/>
        <end position="114"/>
    </location>
</feature>
<keyword evidence="7" id="KW-1185">Reference proteome</keyword>